<dbReference type="AlphaFoldDB" id="A0A0L9VRX0"/>
<organism evidence="1 2">
    <name type="scientific">Phaseolus angularis</name>
    <name type="common">Azuki bean</name>
    <name type="synonym">Vigna angularis</name>
    <dbReference type="NCBI Taxonomy" id="3914"/>
    <lineage>
        <taxon>Eukaryota</taxon>
        <taxon>Viridiplantae</taxon>
        <taxon>Streptophyta</taxon>
        <taxon>Embryophyta</taxon>
        <taxon>Tracheophyta</taxon>
        <taxon>Spermatophyta</taxon>
        <taxon>Magnoliopsida</taxon>
        <taxon>eudicotyledons</taxon>
        <taxon>Gunneridae</taxon>
        <taxon>Pentapetalae</taxon>
        <taxon>rosids</taxon>
        <taxon>fabids</taxon>
        <taxon>Fabales</taxon>
        <taxon>Fabaceae</taxon>
        <taxon>Papilionoideae</taxon>
        <taxon>50 kb inversion clade</taxon>
        <taxon>NPAAA clade</taxon>
        <taxon>indigoferoid/millettioid clade</taxon>
        <taxon>Phaseoleae</taxon>
        <taxon>Vigna</taxon>
    </lineage>
</organism>
<protein>
    <submittedName>
        <fullName evidence="1">Uncharacterized protein</fullName>
    </submittedName>
</protein>
<evidence type="ECO:0000313" key="2">
    <source>
        <dbReference type="Proteomes" id="UP000053144"/>
    </source>
</evidence>
<dbReference type="Gramene" id="KOM57698">
    <property type="protein sequence ID" value="KOM57698"/>
    <property type="gene ID" value="LR48_Vigan11g073100"/>
</dbReference>
<dbReference type="Proteomes" id="UP000053144">
    <property type="component" value="Chromosome 11"/>
</dbReference>
<gene>
    <name evidence="1" type="ORF">LR48_Vigan11g073100</name>
</gene>
<name>A0A0L9VRX0_PHAAN</name>
<accession>A0A0L9VRX0</accession>
<evidence type="ECO:0000313" key="1">
    <source>
        <dbReference type="EMBL" id="KOM57698.1"/>
    </source>
</evidence>
<sequence>MVSSGVEENSKEEYLNGCFKGCKYEYWKLSLGVHPDILMITYSQVERGWPSCFTTTSARTDIATYSY</sequence>
<dbReference type="EMBL" id="CM003381">
    <property type="protein sequence ID" value="KOM57698.1"/>
    <property type="molecule type" value="Genomic_DNA"/>
</dbReference>
<proteinExistence type="predicted"/>
<reference evidence="2" key="1">
    <citation type="journal article" date="2015" name="Proc. Natl. Acad. Sci. U.S.A.">
        <title>Genome sequencing of adzuki bean (Vigna angularis) provides insight into high starch and low fat accumulation and domestication.</title>
        <authorList>
            <person name="Yang K."/>
            <person name="Tian Z."/>
            <person name="Chen C."/>
            <person name="Luo L."/>
            <person name="Zhao B."/>
            <person name="Wang Z."/>
            <person name="Yu L."/>
            <person name="Li Y."/>
            <person name="Sun Y."/>
            <person name="Li W."/>
            <person name="Chen Y."/>
            <person name="Li Y."/>
            <person name="Zhang Y."/>
            <person name="Ai D."/>
            <person name="Zhao J."/>
            <person name="Shang C."/>
            <person name="Ma Y."/>
            <person name="Wu B."/>
            <person name="Wang M."/>
            <person name="Gao L."/>
            <person name="Sun D."/>
            <person name="Zhang P."/>
            <person name="Guo F."/>
            <person name="Wang W."/>
            <person name="Li Y."/>
            <person name="Wang J."/>
            <person name="Varshney R.K."/>
            <person name="Wang J."/>
            <person name="Ling H.Q."/>
            <person name="Wan P."/>
        </authorList>
    </citation>
    <scope>NUCLEOTIDE SEQUENCE</scope>
    <source>
        <strain evidence="2">cv. Jingnong 6</strain>
    </source>
</reference>